<dbReference type="KEGG" id="dch:SY84_12850"/>
<dbReference type="GO" id="GO:0004112">
    <property type="term" value="F:cyclic-nucleotide phosphodiesterase activity"/>
    <property type="evidence" value="ECO:0007669"/>
    <property type="project" value="InterPro"/>
</dbReference>
<sequence>MQVVQLSDPHIDYRFPQKAAAFARAVAHVNTMPALPDAVILTGDCAEHARPDEYALFRELLGALRVPAFLVPGNHDDRAALLDLYPPPVGHLPGFMQYVVEDFPLRLIGLDTHRPGHGGGQLDQGQLDWLEARLREAPEWPTLLFMHHPPVKTGLDVMDGMDLRGREALCDLLLEHPQVLRVAAGHLHMSLTAGFAHTTVMTCPGTDTTLHPDLHRPAQLVVQRQPPMCLLHHWTPGTGLNSFTQVIAPAPWHPLFDGERWHDFDRPNGTPAAH</sequence>
<dbReference type="Gene3D" id="3.60.21.40">
    <property type="entry name" value="GpdQ, catalytic alpha/beta sandwich domain"/>
    <property type="match status" value="1"/>
</dbReference>
<keyword evidence="7" id="KW-1185">Reference proteome</keyword>
<dbReference type="Proteomes" id="UP000034024">
    <property type="component" value="Chromosome"/>
</dbReference>
<dbReference type="PANTHER" id="PTHR42988:SF2">
    <property type="entry name" value="CYCLIC NUCLEOTIDE PHOSPHODIESTERASE CBUA0032-RELATED"/>
    <property type="match status" value="1"/>
</dbReference>
<evidence type="ECO:0000256" key="2">
    <source>
        <dbReference type="ARBA" id="ARBA00022801"/>
    </source>
</evidence>
<dbReference type="InterPro" id="IPR004843">
    <property type="entry name" value="Calcineurin-like_PHP"/>
</dbReference>
<protein>
    <recommendedName>
        <fullName evidence="5">Calcineurin-like phosphoesterase domain-containing protein</fullName>
    </recommendedName>
</protein>
<name>A0A0F7JSQ8_9DEIO</name>
<evidence type="ECO:0000313" key="6">
    <source>
        <dbReference type="EMBL" id="AKH17768.1"/>
    </source>
</evidence>
<dbReference type="InterPro" id="IPR042281">
    <property type="entry name" value="GpdQ_beta-strand"/>
</dbReference>
<organism evidence="6 7">
    <name type="scientific">Deinococcus soli</name>
    <name type="common">ex Cha et al. 2016</name>
    <dbReference type="NCBI Taxonomy" id="1309411"/>
    <lineage>
        <taxon>Bacteria</taxon>
        <taxon>Thermotogati</taxon>
        <taxon>Deinococcota</taxon>
        <taxon>Deinococci</taxon>
        <taxon>Deinococcales</taxon>
        <taxon>Deinococcaceae</taxon>
        <taxon>Deinococcus</taxon>
    </lineage>
</organism>
<evidence type="ECO:0000256" key="1">
    <source>
        <dbReference type="ARBA" id="ARBA00022723"/>
    </source>
</evidence>
<feature type="domain" description="Calcineurin-like phosphoesterase" evidence="5">
    <location>
        <begin position="1"/>
        <end position="189"/>
    </location>
</feature>
<dbReference type="PATRIC" id="fig|1309411.5.peg.2607"/>
<gene>
    <name evidence="6" type="ORF">SY84_12850</name>
</gene>
<dbReference type="InterPro" id="IPR026575">
    <property type="entry name" value="GpdQ/CpdA-like"/>
</dbReference>
<evidence type="ECO:0000256" key="3">
    <source>
        <dbReference type="ARBA" id="ARBA00023004"/>
    </source>
</evidence>
<dbReference type="CDD" id="cd07402">
    <property type="entry name" value="MPP_GpdQ"/>
    <property type="match status" value="1"/>
</dbReference>
<dbReference type="InterPro" id="IPR042283">
    <property type="entry name" value="GpdQ_catalytic"/>
</dbReference>
<dbReference type="PANTHER" id="PTHR42988">
    <property type="entry name" value="PHOSPHOHYDROLASE"/>
    <property type="match status" value="1"/>
</dbReference>
<dbReference type="RefSeq" id="WP_046844335.1">
    <property type="nucleotide sequence ID" value="NZ_CP011389.1"/>
</dbReference>
<evidence type="ECO:0000256" key="4">
    <source>
        <dbReference type="ARBA" id="ARBA00025742"/>
    </source>
</evidence>
<accession>A0A0F7JSQ8</accession>
<dbReference type="OrthoDB" id="5505563at2"/>
<keyword evidence="2" id="KW-0378">Hydrolase</keyword>
<evidence type="ECO:0000313" key="7">
    <source>
        <dbReference type="Proteomes" id="UP000034024"/>
    </source>
</evidence>
<dbReference type="InterPro" id="IPR029052">
    <property type="entry name" value="Metallo-depent_PP-like"/>
</dbReference>
<proteinExistence type="inferred from homology"/>
<reference evidence="6 7" key="1">
    <citation type="submission" date="2015-01" db="EMBL/GenBank/DDBJ databases">
        <title>Deinococcus soli/N5/whole genome sequencing.</title>
        <authorList>
            <person name="Kim M.K."/>
            <person name="Srinivasan S."/>
            <person name="Lee J.-J."/>
        </authorList>
    </citation>
    <scope>NUCLEOTIDE SEQUENCE [LARGE SCALE GENOMIC DNA]</scope>
    <source>
        <strain evidence="6 7">N5</strain>
    </source>
</reference>
<dbReference type="Gene3D" id="3.30.750.180">
    <property type="entry name" value="GpdQ, beta-strand dimerisation domain"/>
    <property type="match status" value="1"/>
</dbReference>
<keyword evidence="3" id="KW-0408">Iron</keyword>
<keyword evidence="1" id="KW-0479">Metal-binding</keyword>
<evidence type="ECO:0000259" key="5">
    <source>
        <dbReference type="Pfam" id="PF00149"/>
    </source>
</evidence>
<comment type="similarity">
    <text evidence="4">Belongs to the cyclic nucleotide phosphodiesterase class-III family.</text>
</comment>
<dbReference type="InterPro" id="IPR050884">
    <property type="entry name" value="CNP_phosphodiesterase-III"/>
</dbReference>
<dbReference type="AlphaFoldDB" id="A0A0F7JSQ8"/>
<dbReference type="GO" id="GO:0046872">
    <property type="term" value="F:metal ion binding"/>
    <property type="evidence" value="ECO:0007669"/>
    <property type="project" value="UniProtKB-KW"/>
</dbReference>
<dbReference type="SUPFAM" id="SSF56300">
    <property type="entry name" value="Metallo-dependent phosphatases"/>
    <property type="match status" value="1"/>
</dbReference>
<dbReference type="EMBL" id="CP011389">
    <property type="protein sequence ID" value="AKH17768.1"/>
    <property type="molecule type" value="Genomic_DNA"/>
</dbReference>
<dbReference type="Pfam" id="PF00149">
    <property type="entry name" value="Metallophos"/>
    <property type="match status" value="1"/>
</dbReference>